<reference evidence="2" key="1">
    <citation type="submission" date="2022-11" db="UniProtKB">
        <authorList>
            <consortium name="WormBaseParasite"/>
        </authorList>
    </citation>
    <scope>IDENTIFICATION</scope>
</reference>
<evidence type="ECO:0000313" key="1">
    <source>
        <dbReference type="Proteomes" id="UP000887576"/>
    </source>
</evidence>
<protein>
    <submittedName>
        <fullName evidence="2">Uncharacterized protein</fullName>
    </submittedName>
</protein>
<organism evidence="1 2">
    <name type="scientific">Panagrolaimus sp. JU765</name>
    <dbReference type="NCBI Taxonomy" id="591449"/>
    <lineage>
        <taxon>Eukaryota</taxon>
        <taxon>Metazoa</taxon>
        <taxon>Ecdysozoa</taxon>
        <taxon>Nematoda</taxon>
        <taxon>Chromadorea</taxon>
        <taxon>Rhabditida</taxon>
        <taxon>Tylenchina</taxon>
        <taxon>Panagrolaimomorpha</taxon>
        <taxon>Panagrolaimoidea</taxon>
        <taxon>Panagrolaimidae</taxon>
        <taxon>Panagrolaimus</taxon>
    </lineage>
</organism>
<dbReference type="WBParaSite" id="JU765_v2.g3206.t1">
    <property type="protein sequence ID" value="JU765_v2.g3206.t1"/>
    <property type="gene ID" value="JU765_v2.g3206"/>
</dbReference>
<dbReference type="Proteomes" id="UP000887576">
    <property type="component" value="Unplaced"/>
</dbReference>
<accession>A0AC34R3M3</accession>
<name>A0AC34R3M3_9BILA</name>
<sequence length="322" mass="36850">MTSTNGLPEFPYYQSEATHYIEQLFYGLQIEILLNFKNEKYSDFVGSVKCHLKRNYRLTNYKFPVISQNEIETVENQLFQLYQKGKLLDEELDVLESSSNLKKSSNEFNEKKKQLESLKSKHEKLWDLRIGQCSKLLQGSKLTDLELCFGSPLDELVEIKSESMVEKIGPMMNDQIIIMGKDYFYSLDPEMTKKLKMGVFLSNEDGEPFISNKNLDTKIFIGFASHQNKFTNYELITSGMFVTSCPEKCTCDERQWICVNCGNFFKAKNFEVVCDCGTTHVTNLKLECFDPKHPKTILPSSLKSCSTSGISTPCTTSSPTLE</sequence>
<evidence type="ECO:0000313" key="2">
    <source>
        <dbReference type="WBParaSite" id="JU765_v2.g3206.t1"/>
    </source>
</evidence>
<proteinExistence type="predicted"/>